<dbReference type="GO" id="GO:0008045">
    <property type="term" value="P:motor neuron axon guidance"/>
    <property type="evidence" value="ECO:0007669"/>
    <property type="project" value="TreeGrafter"/>
</dbReference>
<evidence type="ECO:0000256" key="1">
    <source>
        <dbReference type="ARBA" id="ARBA00009580"/>
    </source>
</evidence>
<evidence type="ECO:0000259" key="6">
    <source>
        <dbReference type="PROSITE" id="PS50055"/>
    </source>
</evidence>
<evidence type="ECO:0000313" key="8">
    <source>
        <dbReference type="EMBL" id="KAK5971254.1"/>
    </source>
</evidence>
<dbReference type="InterPro" id="IPR016130">
    <property type="entry name" value="Tyr_Pase_AS"/>
</dbReference>
<dbReference type="PROSITE" id="PS50056">
    <property type="entry name" value="TYR_PHOSPHATASE_2"/>
    <property type="match status" value="1"/>
</dbReference>
<dbReference type="Proteomes" id="UP001331761">
    <property type="component" value="Unassembled WGS sequence"/>
</dbReference>
<comment type="caution">
    <text evidence="8">The sequence shown here is derived from an EMBL/GenBank/DDBJ whole genome shotgun (WGS) entry which is preliminary data.</text>
</comment>
<sequence length="178" mass="20161">ASCGGSERLLLHLCYFSWGHRATPKKPTEILCFISDVNFNRELLIKEATATQWLKQDESSPIVIHCLAGTARSATIAVLDICLKKLDDTASRPCGPMLDVNDVVLRVRNQRAMAMQKPEQYLFLHLAALEYAVRQRYISENTYNEIDLDNYFYNPQQTPPSKEKDDSVPKSPPSSKKT</sequence>
<organism evidence="8 9">
    <name type="scientific">Trichostrongylus colubriformis</name>
    <name type="common">Black scour worm</name>
    <dbReference type="NCBI Taxonomy" id="6319"/>
    <lineage>
        <taxon>Eukaryota</taxon>
        <taxon>Metazoa</taxon>
        <taxon>Ecdysozoa</taxon>
        <taxon>Nematoda</taxon>
        <taxon>Chromadorea</taxon>
        <taxon>Rhabditida</taxon>
        <taxon>Rhabditina</taxon>
        <taxon>Rhabditomorpha</taxon>
        <taxon>Strongyloidea</taxon>
        <taxon>Trichostrongylidae</taxon>
        <taxon>Trichostrongylus</taxon>
    </lineage>
</organism>
<reference evidence="8 9" key="1">
    <citation type="submission" date="2019-10" db="EMBL/GenBank/DDBJ databases">
        <title>Assembly and Annotation for the nematode Trichostrongylus colubriformis.</title>
        <authorList>
            <person name="Martin J."/>
        </authorList>
    </citation>
    <scope>NUCLEOTIDE SEQUENCE [LARGE SCALE GENOMIC DNA]</scope>
    <source>
        <strain evidence="8">G859</strain>
        <tissue evidence="8">Whole worm</tissue>
    </source>
</reference>
<dbReference type="EMBL" id="WIXE01018052">
    <property type="protein sequence ID" value="KAK5971254.1"/>
    <property type="molecule type" value="Genomic_DNA"/>
</dbReference>
<dbReference type="InterPro" id="IPR029021">
    <property type="entry name" value="Prot-tyrosine_phosphatase-like"/>
</dbReference>
<evidence type="ECO:0000259" key="7">
    <source>
        <dbReference type="PROSITE" id="PS50056"/>
    </source>
</evidence>
<keyword evidence="4" id="KW-0904">Protein phosphatase</keyword>
<evidence type="ECO:0000256" key="5">
    <source>
        <dbReference type="SAM" id="MobiDB-lite"/>
    </source>
</evidence>
<evidence type="ECO:0000313" key="9">
    <source>
        <dbReference type="Proteomes" id="UP001331761"/>
    </source>
</evidence>
<feature type="non-terminal residue" evidence="8">
    <location>
        <position position="1"/>
    </location>
</feature>
<keyword evidence="9" id="KW-1185">Reference proteome</keyword>
<feature type="region of interest" description="Disordered" evidence="5">
    <location>
        <begin position="149"/>
        <end position="178"/>
    </location>
</feature>
<dbReference type="EC" id="3.1.3.48" evidence="2"/>
<dbReference type="Gene3D" id="3.90.190.10">
    <property type="entry name" value="Protein tyrosine phosphatase superfamily"/>
    <property type="match status" value="1"/>
</dbReference>
<dbReference type="PROSITE" id="PS50055">
    <property type="entry name" value="TYR_PHOSPHATASE_PTP"/>
    <property type="match status" value="1"/>
</dbReference>
<dbReference type="PANTHER" id="PTHR19134:SF562">
    <property type="entry name" value="PROTEIN-TYROSINE-PHOSPHATASE"/>
    <property type="match status" value="1"/>
</dbReference>
<proteinExistence type="inferred from homology"/>
<evidence type="ECO:0000256" key="4">
    <source>
        <dbReference type="ARBA" id="ARBA00022912"/>
    </source>
</evidence>
<accession>A0AAN8J018</accession>
<dbReference type="PANTHER" id="PTHR19134">
    <property type="entry name" value="RECEPTOR-TYPE TYROSINE-PROTEIN PHOSPHATASE"/>
    <property type="match status" value="1"/>
</dbReference>
<dbReference type="GO" id="GO:0004725">
    <property type="term" value="F:protein tyrosine phosphatase activity"/>
    <property type="evidence" value="ECO:0007669"/>
    <property type="project" value="UniProtKB-EC"/>
</dbReference>
<dbReference type="InterPro" id="IPR003595">
    <property type="entry name" value="Tyr_Pase_cat"/>
</dbReference>
<keyword evidence="3" id="KW-0378">Hydrolase</keyword>
<gene>
    <name evidence="8" type="ORF">GCK32_019361</name>
</gene>
<evidence type="ECO:0000256" key="2">
    <source>
        <dbReference type="ARBA" id="ARBA00013064"/>
    </source>
</evidence>
<dbReference type="PRINTS" id="PR00700">
    <property type="entry name" value="PRTYPHPHTASE"/>
</dbReference>
<dbReference type="AlphaFoldDB" id="A0AAN8J018"/>
<name>A0AAN8J018_TRICO</name>
<protein>
    <recommendedName>
        <fullName evidence="2">protein-tyrosine-phosphatase</fullName>
        <ecNumber evidence="2">3.1.3.48</ecNumber>
    </recommendedName>
</protein>
<feature type="domain" description="Tyrosine-protein phosphatase" evidence="6">
    <location>
        <begin position="1"/>
        <end position="131"/>
    </location>
</feature>
<dbReference type="PROSITE" id="PS00383">
    <property type="entry name" value="TYR_PHOSPHATASE_1"/>
    <property type="match status" value="1"/>
</dbReference>
<feature type="domain" description="Tyrosine specific protein phosphatases" evidence="7">
    <location>
        <begin position="31"/>
        <end position="122"/>
    </location>
</feature>
<dbReference type="SMART" id="SM00404">
    <property type="entry name" value="PTPc_motif"/>
    <property type="match status" value="1"/>
</dbReference>
<dbReference type="InterPro" id="IPR000242">
    <property type="entry name" value="PTP_cat"/>
</dbReference>
<dbReference type="Pfam" id="PF00102">
    <property type="entry name" value="Y_phosphatase"/>
    <property type="match status" value="1"/>
</dbReference>
<comment type="similarity">
    <text evidence="1">Belongs to the protein-tyrosine phosphatase family.</text>
</comment>
<evidence type="ECO:0000256" key="3">
    <source>
        <dbReference type="ARBA" id="ARBA00022801"/>
    </source>
</evidence>
<dbReference type="InterPro" id="IPR050348">
    <property type="entry name" value="Protein-Tyr_Phosphatase"/>
</dbReference>
<dbReference type="InterPro" id="IPR000387">
    <property type="entry name" value="Tyr_Pase_dom"/>
</dbReference>
<dbReference type="SUPFAM" id="SSF52799">
    <property type="entry name" value="(Phosphotyrosine protein) phosphatases II"/>
    <property type="match status" value="1"/>
</dbReference>